<feature type="domain" description="HTH araC/xylS-type" evidence="4">
    <location>
        <begin position="237"/>
        <end position="335"/>
    </location>
</feature>
<dbReference type="Proteomes" id="UP001629432">
    <property type="component" value="Unassembled WGS sequence"/>
</dbReference>
<evidence type="ECO:0000256" key="1">
    <source>
        <dbReference type="ARBA" id="ARBA00023015"/>
    </source>
</evidence>
<keyword evidence="3" id="KW-0804">Transcription</keyword>
<dbReference type="SUPFAM" id="SSF46689">
    <property type="entry name" value="Homeodomain-like"/>
    <property type="match status" value="1"/>
</dbReference>
<organism evidence="5 6">
    <name type="scientific">Paraburkholderia metrosideri</name>
    <dbReference type="NCBI Taxonomy" id="580937"/>
    <lineage>
        <taxon>Bacteria</taxon>
        <taxon>Pseudomonadati</taxon>
        <taxon>Pseudomonadota</taxon>
        <taxon>Betaproteobacteria</taxon>
        <taxon>Burkholderiales</taxon>
        <taxon>Burkholderiaceae</taxon>
        <taxon>Paraburkholderia</taxon>
    </lineage>
</organism>
<accession>A0ABW9E3D2</accession>
<reference evidence="5 6" key="1">
    <citation type="journal article" date="2024" name="Chem. Sci.">
        <title>Discovery of megapolipeptins by genome mining of a Burkholderiales bacteria collection.</title>
        <authorList>
            <person name="Paulo B.S."/>
            <person name="Recchia M.J.J."/>
            <person name="Lee S."/>
            <person name="Fergusson C.H."/>
            <person name="Romanowski S.B."/>
            <person name="Hernandez A."/>
            <person name="Krull N."/>
            <person name="Liu D.Y."/>
            <person name="Cavanagh H."/>
            <person name="Bos A."/>
            <person name="Gray C.A."/>
            <person name="Murphy B.T."/>
            <person name="Linington R.G."/>
            <person name="Eustaquio A.S."/>
        </authorList>
    </citation>
    <scope>NUCLEOTIDE SEQUENCE [LARGE SCALE GENOMIC DNA]</scope>
    <source>
        <strain evidence="5 6">RL17-338-BIC-A</strain>
    </source>
</reference>
<gene>
    <name evidence="5" type="ORF">PQQ63_32875</name>
</gene>
<dbReference type="InterPro" id="IPR018060">
    <property type="entry name" value="HTH_AraC"/>
</dbReference>
<evidence type="ECO:0000259" key="4">
    <source>
        <dbReference type="PROSITE" id="PS01124"/>
    </source>
</evidence>
<proteinExistence type="predicted"/>
<dbReference type="PROSITE" id="PS01124">
    <property type="entry name" value="HTH_ARAC_FAMILY_2"/>
    <property type="match status" value="1"/>
</dbReference>
<dbReference type="InterPro" id="IPR009057">
    <property type="entry name" value="Homeodomain-like_sf"/>
</dbReference>
<keyword evidence="6" id="KW-1185">Reference proteome</keyword>
<dbReference type="InterPro" id="IPR050204">
    <property type="entry name" value="AraC_XylS_family_regulators"/>
</dbReference>
<dbReference type="InterPro" id="IPR020449">
    <property type="entry name" value="Tscrpt_reg_AraC-type_HTH"/>
</dbReference>
<comment type="caution">
    <text evidence="5">The sequence shown here is derived from an EMBL/GenBank/DDBJ whole genome shotgun (WGS) entry which is preliminary data.</text>
</comment>
<evidence type="ECO:0000256" key="2">
    <source>
        <dbReference type="ARBA" id="ARBA00023125"/>
    </source>
</evidence>
<dbReference type="PANTHER" id="PTHR46796:SF6">
    <property type="entry name" value="ARAC SUBFAMILY"/>
    <property type="match status" value="1"/>
</dbReference>
<keyword evidence="1" id="KW-0805">Transcription regulation</keyword>
<dbReference type="PROSITE" id="PS00041">
    <property type="entry name" value="HTH_ARAC_FAMILY_1"/>
    <property type="match status" value="1"/>
</dbReference>
<dbReference type="Gene3D" id="1.10.10.60">
    <property type="entry name" value="Homeodomain-like"/>
    <property type="match status" value="1"/>
</dbReference>
<evidence type="ECO:0000313" key="5">
    <source>
        <dbReference type="EMBL" id="MFM0641497.1"/>
    </source>
</evidence>
<sequence length="373" mass="41360">MNQRTLPPHLAAAAAADSRSAISTSRFSTHALPAEEQFLAWRQRVGHVVDVPPSKEQVAGGFRGEIDLYAVGGMVFTDCSTESMLLERSVARVSTDSRRDYVFQLFVEGEIGHVSGMRKKRSSPDSVRGIVAFDLNQPFRAERPECRLLSLFVPSAIVDEELRDGTAIHGRIVQQGSPLTGLVLDHLAAVAREIPTLDPVAAADALHASAQLLLAAFRKDARLTGASRSAMQAAVMGQVRRYVEANLYQGDLTPTSVVQALQLKRATIYRWFEHEGGLGAYIRNRRLREAADELVRFPHLQVTEIAYGLGFQSASDFTRAFRRAFDMSPQDMRLRALDLQHRSAWELTPTAAKHWQRTHPAPLPQEMLSARQA</sequence>
<dbReference type="InterPro" id="IPR018062">
    <property type="entry name" value="HTH_AraC-typ_CS"/>
</dbReference>
<dbReference type="Pfam" id="PF14525">
    <property type="entry name" value="AraC_binding_2"/>
    <property type="match status" value="1"/>
</dbReference>
<evidence type="ECO:0000256" key="3">
    <source>
        <dbReference type="ARBA" id="ARBA00023163"/>
    </source>
</evidence>
<keyword evidence="2" id="KW-0238">DNA-binding</keyword>
<dbReference type="Pfam" id="PF12833">
    <property type="entry name" value="HTH_18"/>
    <property type="match status" value="1"/>
</dbReference>
<dbReference type="PRINTS" id="PR00032">
    <property type="entry name" value="HTHARAC"/>
</dbReference>
<dbReference type="InterPro" id="IPR035418">
    <property type="entry name" value="AraC-bd_2"/>
</dbReference>
<dbReference type="EMBL" id="JAQQCF010000041">
    <property type="protein sequence ID" value="MFM0641497.1"/>
    <property type="molecule type" value="Genomic_DNA"/>
</dbReference>
<name>A0ABW9E3D2_9BURK</name>
<dbReference type="SMART" id="SM00342">
    <property type="entry name" value="HTH_ARAC"/>
    <property type="match status" value="1"/>
</dbReference>
<dbReference type="PANTHER" id="PTHR46796">
    <property type="entry name" value="HTH-TYPE TRANSCRIPTIONAL ACTIVATOR RHAS-RELATED"/>
    <property type="match status" value="1"/>
</dbReference>
<dbReference type="RefSeq" id="WP_408340092.1">
    <property type="nucleotide sequence ID" value="NZ_JAQQCF010000041.1"/>
</dbReference>
<protein>
    <submittedName>
        <fullName evidence="5">Helix-turn-helix transcriptional regulator</fullName>
    </submittedName>
</protein>
<evidence type="ECO:0000313" key="6">
    <source>
        <dbReference type="Proteomes" id="UP001629432"/>
    </source>
</evidence>